<feature type="transmembrane region" description="Helical" evidence="1">
    <location>
        <begin position="21"/>
        <end position="39"/>
    </location>
</feature>
<dbReference type="Proteomes" id="UP000660680">
    <property type="component" value="Unassembled WGS sequence"/>
</dbReference>
<organism evidence="2 3">
    <name type="scientific">Actinokineospora fastidiosa</name>
    <dbReference type="NCBI Taxonomy" id="1816"/>
    <lineage>
        <taxon>Bacteria</taxon>
        <taxon>Bacillati</taxon>
        <taxon>Actinomycetota</taxon>
        <taxon>Actinomycetes</taxon>
        <taxon>Pseudonocardiales</taxon>
        <taxon>Pseudonocardiaceae</taxon>
        <taxon>Actinokineospora</taxon>
    </lineage>
</organism>
<evidence type="ECO:0000313" key="3">
    <source>
        <dbReference type="Proteomes" id="UP000660680"/>
    </source>
</evidence>
<reference evidence="2" key="2">
    <citation type="submission" date="2020-09" db="EMBL/GenBank/DDBJ databases">
        <authorList>
            <person name="Sun Q."/>
            <person name="Ohkuma M."/>
        </authorList>
    </citation>
    <scope>NUCLEOTIDE SEQUENCE</scope>
    <source>
        <strain evidence="2">JCM 3276</strain>
    </source>
</reference>
<dbReference type="RefSeq" id="WP_189211364.1">
    <property type="nucleotide sequence ID" value="NZ_BMRB01000002.1"/>
</dbReference>
<gene>
    <name evidence="2" type="ORF">GCM10010171_34220</name>
</gene>
<reference evidence="2" key="1">
    <citation type="journal article" date="2014" name="Int. J. Syst. Evol. Microbiol.">
        <title>Complete genome sequence of Corynebacterium casei LMG S-19264T (=DSM 44701T), isolated from a smear-ripened cheese.</title>
        <authorList>
            <consortium name="US DOE Joint Genome Institute (JGI-PGF)"/>
            <person name="Walter F."/>
            <person name="Albersmeier A."/>
            <person name="Kalinowski J."/>
            <person name="Ruckert C."/>
        </authorList>
    </citation>
    <scope>NUCLEOTIDE SEQUENCE</scope>
    <source>
        <strain evidence="2">JCM 3276</strain>
    </source>
</reference>
<comment type="caution">
    <text evidence="2">The sequence shown here is derived from an EMBL/GenBank/DDBJ whole genome shotgun (WGS) entry which is preliminary data.</text>
</comment>
<protein>
    <recommendedName>
        <fullName evidence="4">PH domain-containing protein</fullName>
    </recommendedName>
</protein>
<keyword evidence="1" id="KW-1133">Transmembrane helix</keyword>
<accession>A0A918LEJ2</accession>
<evidence type="ECO:0000313" key="2">
    <source>
        <dbReference type="EMBL" id="GGS36569.1"/>
    </source>
</evidence>
<evidence type="ECO:0000256" key="1">
    <source>
        <dbReference type="SAM" id="Phobius"/>
    </source>
</evidence>
<proteinExistence type="predicted"/>
<keyword evidence="1" id="KW-0812">Transmembrane</keyword>
<keyword evidence="3" id="KW-1185">Reference proteome</keyword>
<keyword evidence="1" id="KW-0472">Membrane</keyword>
<dbReference type="EMBL" id="BMRB01000002">
    <property type="protein sequence ID" value="GGS36569.1"/>
    <property type="molecule type" value="Genomic_DNA"/>
</dbReference>
<name>A0A918LEJ2_9PSEU</name>
<dbReference type="AlphaFoldDB" id="A0A918LEJ2"/>
<evidence type="ECO:0008006" key="4">
    <source>
        <dbReference type="Google" id="ProtNLM"/>
    </source>
</evidence>
<feature type="transmembrane region" description="Helical" evidence="1">
    <location>
        <begin position="51"/>
        <end position="71"/>
    </location>
</feature>
<feature type="transmembrane region" description="Helical" evidence="1">
    <location>
        <begin position="171"/>
        <end position="191"/>
    </location>
</feature>
<sequence length="227" mass="24069">MHELGPVVRVHPVDNDRRRAIGGWGIVLGVLAAIIAVGLSGDDDTSAARQAFGGAIGLALSAFVIGGVHLAKAAMLPNERLIVHEKGLVYATDRRDIVVPWESVVHARVQFGQVRSPVAHYFGSQVWVALTLRGTRRKVRFNGLAEGYADLLDAVLDHCPPAPGRSARQRWAWAGVAVAALAVALGLIAYITTDPELPEFVATAIAVGLILAVVLAITGFVLAARRN</sequence>
<feature type="transmembrane region" description="Helical" evidence="1">
    <location>
        <begin position="203"/>
        <end position="224"/>
    </location>
</feature>